<feature type="compositionally biased region" description="Basic and acidic residues" evidence="1">
    <location>
        <begin position="228"/>
        <end position="241"/>
    </location>
</feature>
<sequence>MEMNTYFGWSAQVCSAADTQTPTGSAKGYVWPLLVQVQGLNVDVWTRDVSGASWHAQTTGAQMLAQTPNRVYQYTPESVVCELVSAVQENDPLLSVNVQQESESSDQVRLTASYNGSRIALIDLYVDNTDSFKQMWDATQEATKDRRRSADQERSGLETQSQELRCEIKKRDTKLQELLLAMKQHNDDKKRRIEELETLVRDLQRRNEELELRGRDLQRISTVAKLESPPREKGQKAKSQDKSAVASAASRFKEPRVAARLDSAGQVEGSSKVKPGLPEDGRDRSKTSGKVSSTVRFLPSSDSD</sequence>
<dbReference type="Proteomes" id="UP000324585">
    <property type="component" value="Unassembled WGS sequence"/>
</dbReference>
<dbReference type="AlphaFoldDB" id="A0A5J4Z970"/>
<gene>
    <name evidence="2" type="ORF">FVE85_7255</name>
</gene>
<feature type="region of interest" description="Disordered" evidence="1">
    <location>
        <begin position="143"/>
        <end position="163"/>
    </location>
</feature>
<organism evidence="2 3">
    <name type="scientific">Porphyridium purpureum</name>
    <name type="common">Red alga</name>
    <name type="synonym">Porphyridium cruentum</name>
    <dbReference type="NCBI Taxonomy" id="35688"/>
    <lineage>
        <taxon>Eukaryota</taxon>
        <taxon>Rhodophyta</taxon>
        <taxon>Bangiophyceae</taxon>
        <taxon>Porphyridiales</taxon>
        <taxon>Porphyridiaceae</taxon>
        <taxon>Porphyridium</taxon>
    </lineage>
</organism>
<name>A0A5J4Z970_PORPP</name>
<keyword evidence="3" id="KW-1185">Reference proteome</keyword>
<feature type="compositionally biased region" description="Basic and acidic residues" evidence="1">
    <location>
        <begin position="143"/>
        <end position="156"/>
    </location>
</feature>
<feature type="compositionally biased region" description="Basic and acidic residues" evidence="1">
    <location>
        <begin position="277"/>
        <end position="286"/>
    </location>
</feature>
<proteinExistence type="predicted"/>
<reference evidence="3" key="1">
    <citation type="journal article" date="2019" name="Nat. Commun.">
        <title>Expansion of phycobilisome linker gene families in mesophilic red algae.</title>
        <authorList>
            <person name="Lee J."/>
            <person name="Kim D."/>
            <person name="Bhattacharya D."/>
            <person name="Yoon H.S."/>
        </authorList>
    </citation>
    <scope>NUCLEOTIDE SEQUENCE [LARGE SCALE GENOMIC DNA]</scope>
    <source>
        <strain evidence="3">CCMP 1328</strain>
    </source>
</reference>
<evidence type="ECO:0000313" key="3">
    <source>
        <dbReference type="Proteomes" id="UP000324585"/>
    </source>
</evidence>
<comment type="caution">
    <text evidence="2">The sequence shown here is derived from an EMBL/GenBank/DDBJ whole genome shotgun (WGS) entry which is preliminary data.</text>
</comment>
<accession>A0A5J4Z970</accession>
<feature type="region of interest" description="Disordered" evidence="1">
    <location>
        <begin position="221"/>
        <end position="304"/>
    </location>
</feature>
<feature type="compositionally biased region" description="Polar residues" evidence="1">
    <location>
        <begin position="288"/>
        <end position="304"/>
    </location>
</feature>
<protein>
    <submittedName>
        <fullName evidence="2">Uncharacterized protein</fullName>
    </submittedName>
</protein>
<evidence type="ECO:0000313" key="2">
    <source>
        <dbReference type="EMBL" id="KAA8499670.1"/>
    </source>
</evidence>
<dbReference type="EMBL" id="VRMN01000001">
    <property type="protein sequence ID" value="KAA8499670.1"/>
    <property type="molecule type" value="Genomic_DNA"/>
</dbReference>
<evidence type="ECO:0000256" key="1">
    <source>
        <dbReference type="SAM" id="MobiDB-lite"/>
    </source>
</evidence>